<gene>
    <name evidence="3" type="ORF">Q604_UNBC01928G0001</name>
</gene>
<reference evidence="3" key="1">
    <citation type="submission" date="2013-12" db="EMBL/GenBank/DDBJ databases">
        <title>A Varibaculum cambriense genome reconstructed from a premature infant gut community with otherwise low bacterial novelty that shifts toward anaerobic metabolism during the third week of life.</title>
        <authorList>
            <person name="Brown C.T."/>
            <person name="Sharon I."/>
            <person name="Thomas B.C."/>
            <person name="Castelle C.J."/>
            <person name="Morowitz M.J."/>
            <person name="Banfield J.F."/>
        </authorList>
    </citation>
    <scope>NUCLEOTIDE SEQUENCE</scope>
</reference>
<name>W1YN85_9ZZZZ</name>
<dbReference type="Gene3D" id="3.40.250.10">
    <property type="entry name" value="Rhodanese-like domain"/>
    <property type="match status" value="1"/>
</dbReference>
<comment type="caution">
    <text evidence="3">The sequence shown here is derived from an EMBL/GenBank/DDBJ whole genome shotgun (WGS) entry which is preliminary data.</text>
</comment>
<dbReference type="InterPro" id="IPR001763">
    <property type="entry name" value="Rhodanese-like_dom"/>
</dbReference>
<dbReference type="Pfam" id="PF00581">
    <property type="entry name" value="Rhodanese"/>
    <property type="match status" value="1"/>
</dbReference>
<accession>W1YN85</accession>
<dbReference type="InterPro" id="IPR051126">
    <property type="entry name" value="Thiosulfate_sulfurtransferase"/>
</dbReference>
<dbReference type="PANTHER" id="PTHR43855">
    <property type="entry name" value="THIOSULFATE SULFURTRANSFERASE"/>
    <property type="match status" value="1"/>
</dbReference>
<dbReference type="AlphaFoldDB" id="W1YN85"/>
<keyword evidence="1" id="KW-0677">Repeat</keyword>
<evidence type="ECO:0000256" key="1">
    <source>
        <dbReference type="ARBA" id="ARBA00022737"/>
    </source>
</evidence>
<dbReference type="EMBL" id="AZMM01001928">
    <property type="protein sequence ID" value="ETJ44043.1"/>
    <property type="molecule type" value="Genomic_DNA"/>
</dbReference>
<evidence type="ECO:0000259" key="2">
    <source>
        <dbReference type="PROSITE" id="PS50206"/>
    </source>
</evidence>
<organism evidence="3">
    <name type="scientific">human gut metagenome</name>
    <dbReference type="NCBI Taxonomy" id="408170"/>
    <lineage>
        <taxon>unclassified sequences</taxon>
        <taxon>metagenomes</taxon>
        <taxon>organismal metagenomes</taxon>
    </lineage>
</organism>
<feature type="domain" description="Rhodanese" evidence="2">
    <location>
        <begin position="1"/>
        <end position="21"/>
    </location>
</feature>
<proteinExistence type="predicted"/>
<feature type="non-terminal residue" evidence="3">
    <location>
        <position position="98"/>
    </location>
</feature>
<dbReference type="InterPro" id="IPR036873">
    <property type="entry name" value="Rhodanese-like_dom_sf"/>
</dbReference>
<sequence length="98" mass="10887">DVRVLSGGVERWIKEGHVLTKEPTPLPVEPSVFNYELQTHMVMSRDEVLKASESGDHVIIDARAPFRYDGSQVDTMDGMTGHIPGAVNHFYESGYAVD</sequence>
<protein>
    <submittedName>
        <fullName evidence="3">Rhodanese protein</fullName>
    </submittedName>
</protein>
<evidence type="ECO:0000313" key="3">
    <source>
        <dbReference type="EMBL" id="ETJ44043.1"/>
    </source>
</evidence>
<feature type="non-terminal residue" evidence="3">
    <location>
        <position position="1"/>
    </location>
</feature>
<dbReference type="PROSITE" id="PS50206">
    <property type="entry name" value="RHODANESE_3"/>
    <property type="match status" value="1"/>
</dbReference>
<dbReference type="SUPFAM" id="SSF52821">
    <property type="entry name" value="Rhodanese/Cell cycle control phosphatase"/>
    <property type="match status" value="1"/>
</dbReference>
<dbReference type="PANTHER" id="PTHR43855:SF1">
    <property type="entry name" value="THIOSULFATE SULFURTRANSFERASE"/>
    <property type="match status" value="1"/>
</dbReference>